<evidence type="ECO:0000256" key="5">
    <source>
        <dbReference type="ARBA" id="ARBA00022777"/>
    </source>
</evidence>
<reference evidence="10" key="1">
    <citation type="submission" date="2022-11" db="UniProtKB">
        <authorList>
            <consortium name="WormBaseParasite"/>
        </authorList>
    </citation>
    <scope>IDENTIFICATION</scope>
</reference>
<comment type="similarity">
    <text evidence="2 7">Belongs to the eukaryotic diacylglycerol kinase family.</text>
</comment>
<evidence type="ECO:0000256" key="1">
    <source>
        <dbReference type="ARBA" id="ARBA00001383"/>
    </source>
</evidence>
<proteinExistence type="inferred from homology"/>
<dbReference type="InterPro" id="IPR037607">
    <property type="entry name" value="DGK"/>
</dbReference>
<evidence type="ECO:0000256" key="4">
    <source>
        <dbReference type="ARBA" id="ARBA00022741"/>
    </source>
</evidence>
<dbReference type="GO" id="GO:0005886">
    <property type="term" value="C:plasma membrane"/>
    <property type="evidence" value="ECO:0007669"/>
    <property type="project" value="TreeGrafter"/>
</dbReference>
<dbReference type="InterPro" id="IPR000756">
    <property type="entry name" value="Diacylglycerol_kin_accessory"/>
</dbReference>
<dbReference type="GO" id="GO:0007200">
    <property type="term" value="P:phospholipase C-activating G protein-coupled receptor signaling pathway"/>
    <property type="evidence" value="ECO:0007669"/>
    <property type="project" value="InterPro"/>
</dbReference>
<protein>
    <recommendedName>
        <fullName evidence="7">Diacylglycerol kinase</fullName>
        <shortName evidence="7">DAG kinase</shortName>
        <ecNumber evidence="7">2.7.1.107</ecNumber>
    </recommendedName>
</protein>
<dbReference type="Pfam" id="PF23578">
    <property type="entry name" value="DGKI"/>
    <property type="match status" value="1"/>
</dbReference>
<keyword evidence="6 7" id="KW-0067">ATP-binding</keyword>
<dbReference type="Proteomes" id="UP000887574">
    <property type="component" value="Unplaced"/>
</dbReference>
<accession>A0A915EMG1</accession>
<evidence type="ECO:0000256" key="3">
    <source>
        <dbReference type="ARBA" id="ARBA00022679"/>
    </source>
</evidence>
<dbReference type="Gene3D" id="2.60.200.40">
    <property type="match status" value="1"/>
</dbReference>
<evidence type="ECO:0000256" key="7">
    <source>
        <dbReference type="RuleBase" id="RU361128"/>
    </source>
</evidence>
<dbReference type="InterPro" id="IPR056383">
    <property type="entry name" value="DGKI-like_dom"/>
</dbReference>
<keyword evidence="9" id="KW-1185">Reference proteome</keyword>
<dbReference type="PANTHER" id="PTHR11255">
    <property type="entry name" value="DIACYLGLYCEROL KINASE"/>
    <property type="match status" value="1"/>
</dbReference>
<dbReference type="PROSITE" id="PS50146">
    <property type="entry name" value="DAGK"/>
    <property type="match status" value="1"/>
</dbReference>
<dbReference type="InterPro" id="IPR017438">
    <property type="entry name" value="ATP-NAD_kinase_N"/>
</dbReference>
<dbReference type="Pfam" id="PF00781">
    <property type="entry name" value="DAGK_cat"/>
    <property type="match status" value="1"/>
</dbReference>
<feature type="domain" description="DAGKc" evidence="8">
    <location>
        <begin position="21"/>
        <end position="93"/>
    </location>
</feature>
<dbReference type="PANTHER" id="PTHR11255:SF80">
    <property type="entry name" value="EYE-SPECIFIC DIACYLGLYCEROL KINASE"/>
    <property type="match status" value="1"/>
</dbReference>
<organism evidence="9 10">
    <name type="scientific">Ditylenchus dipsaci</name>
    <dbReference type="NCBI Taxonomy" id="166011"/>
    <lineage>
        <taxon>Eukaryota</taxon>
        <taxon>Metazoa</taxon>
        <taxon>Ecdysozoa</taxon>
        <taxon>Nematoda</taxon>
        <taxon>Chromadorea</taxon>
        <taxon>Rhabditida</taxon>
        <taxon>Tylenchina</taxon>
        <taxon>Tylenchomorpha</taxon>
        <taxon>Sphaerularioidea</taxon>
        <taxon>Anguinidae</taxon>
        <taxon>Anguininae</taxon>
        <taxon>Ditylenchus</taxon>
    </lineage>
</organism>
<sequence>MGVGSVSQNFNSVENPRLWCDGTVGWVLSTLDQLNWPTYPPMALLPLGTGNDLSRCMGWGGMFSDEPLAELLGAILTETSVTYLDRWRLDVQPNTSNAAVVDSSNDEQLSDSVRQESSLPLTVMNNYFSIGADAHVALQFHHSRSANPQMLNSRLKTELHMSFLPLSAMTLTLHPRSATINFTVFFSITSLFTLVPSCCDQKIEVIGFTTATLAALQMGAKGERIAQCSKVRIESTKAIPMQVDGEPCLLAPSIIKLYFHSKVPMLRRDKKVLITPQSGRRVHSKTSRAGLDFNASNTSVFMHVPVIVVGRHDYDTYRDCIDRLKDTAFEVGVVSVEAEIDLLNARLLIHKLLMDHPMLPYEPGKEWRFLDYISNSEEGIFRIARHHEHNHSISDICNLDECVIILDEAFPSMTARSAQIAHDLSFTPANQPTKKKSNVVAKSKHSWSLNSAQQNALTRRRISETLRIVLSSDSQETHL</sequence>
<dbReference type="SMART" id="SM00045">
    <property type="entry name" value="DAGKa"/>
    <property type="match status" value="1"/>
</dbReference>
<dbReference type="Pfam" id="PF00609">
    <property type="entry name" value="DAGK_acc"/>
    <property type="match status" value="2"/>
</dbReference>
<evidence type="ECO:0000256" key="6">
    <source>
        <dbReference type="ARBA" id="ARBA00022840"/>
    </source>
</evidence>
<keyword evidence="5 7" id="KW-0418">Kinase</keyword>
<dbReference type="InterPro" id="IPR016064">
    <property type="entry name" value="NAD/diacylglycerol_kinase_sf"/>
</dbReference>
<dbReference type="GO" id="GO:0004143">
    <property type="term" value="F:ATP-dependent diacylglycerol kinase activity"/>
    <property type="evidence" value="ECO:0007669"/>
    <property type="project" value="UniProtKB-EC"/>
</dbReference>
<evidence type="ECO:0000313" key="10">
    <source>
        <dbReference type="WBParaSite" id="jg8370"/>
    </source>
</evidence>
<evidence type="ECO:0000256" key="2">
    <source>
        <dbReference type="ARBA" id="ARBA00009280"/>
    </source>
</evidence>
<evidence type="ECO:0000259" key="8">
    <source>
        <dbReference type="PROSITE" id="PS50146"/>
    </source>
</evidence>
<dbReference type="SUPFAM" id="SSF111331">
    <property type="entry name" value="NAD kinase/diacylglycerol kinase-like"/>
    <property type="match status" value="1"/>
</dbReference>
<dbReference type="Gene3D" id="3.40.50.10330">
    <property type="entry name" value="Probable inorganic polyphosphate/atp-NAD kinase, domain 1"/>
    <property type="match status" value="1"/>
</dbReference>
<name>A0A915EMG1_9BILA</name>
<comment type="catalytic activity">
    <reaction evidence="1 7">
        <text>a 1,2-diacyl-sn-glycerol + ATP = a 1,2-diacyl-sn-glycero-3-phosphate + ADP + H(+)</text>
        <dbReference type="Rhea" id="RHEA:10272"/>
        <dbReference type="ChEBI" id="CHEBI:15378"/>
        <dbReference type="ChEBI" id="CHEBI:17815"/>
        <dbReference type="ChEBI" id="CHEBI:30616"/>
        <dbReference type="ChEBI" id="CHEBI:58608"/>
        <dbReference type="ChEBI" id="CHEBI:456216"/>
        <dbReference type="EC" id="2.7.1.107"/>
    </reaction>
</comment>
<dbReference type="SMART" id="SM00046">
    <property type="entry name" value="DAGKc"/>
    <property type="match status" value="1"/>
</dbReference>
<dbReference type="InterPro" id="IPR001206">
    <property type="entry name" value="Diacylglycerol_kinase_cat_dom"/>
</dbReference>
<dbReference type="GO" id="GO:0005524">
    <property type="term" value="F:ATP binding"/>
    <property type="evidence" value="ECO:0007669"/>
    <property type="project" value="UniProtKB-KW"/>
</dbReference>
<keyword evidence="4 7" id="KW-0547">Nucleotide-binding</keyword>
<dbReference type="WBParaSite" id="jg8370">
    <property type="protein sequence ID" value="jg8370"/>
    <property type="gene ID" value="jg8370"/>
</dbReference>
<evidence type="ECO:0000313" key="9">
    <source>
        <dbReference type="Proteomes" id="UP000887574"/>
    </source>
</evidence>
<dbReference type="AlphaFoldDB" id="A0A915EMG1"/>
<keyword evidence="3 7" id="KW-0808">Transferase</keyword>
<dbReference type="EC" id="2.7.1.107" evidence="7"/>